<dbReference type="PROSITE" id="PS00622">
    <property type="entry name" value="HTH_LUXR_1"/>
    <property type="match status" value="1"/>
</dbReference>
<dbReference type="InterPro" id="IPR001789">
    <property type="entry name" value="Sig_transdc_resp-reg_receiver"/>
</dbReference>
<dbReference type="SUPFAM" id="SSF46894">
    <property type="entry name" value="C-terminal effector domain of the bipartite response regulators"/>
    <property type="match status" value="1"/>
</dbReference>
<evidence type="ECO:0000259" key="3">
    <source>
        <dbReference type="PROSITE" id="PS50043"/>
    </source>
</evidence>
<dbReference type="CDD" id="cd06170">
    <property type="entry name" value="LuxR_C_like"/>
    <property type="match status" value="1"/>
</dbReference>
<dbReference type="InterPro" id="IPR016032">
    <property type="entry name" value="Sig_transdc_resp-reg_C-effctor"/>
</dbReference>
<evidence type="ECO:0000259" key="4">
    <source>
        <dbReference type="PROSITE" id="PS50110"/>
    </source>
</evidence>
<dbReference type="Proteomes" id="UP000245697">
    <property type="component" value="Unassembled WGS sequence"/>
</dbReference>
<keyword evidence="2" id="KW-0597">Phosphoprotein</keyword>
<evidence type="ECO:0000256" key="2">
    <source>
        <dbReference type="PROSITE-ProRule" id="PRU00169"/>
    </source>
</evidence>
<evidence type="ECO:0000256" key="1">
    <source>
        <dbReference type="ARBA" id="ARBA00023125"/>
    </source>
</evidence>
<feature type="domain" description="HTH luxR-type" evidence="3">
    <location>
        <begin position="141"/>
        <end position="206"/>
    </location>
</feature>
<proteinExistence type="predicted"/>
<comment type="caution">
    <text evidence="5">The sequence shown here is derived from an EMBL/GenBank/DDBJ whole genome shotgun (WGS) entry which is preliminary data.</text>
</comment>
<evidence type="ECO:0000313" key="5">
    <source>
        <dbReference type="EMBL" id="PWK41937.1"/>
    </source>
</evidence>
<organism evidence="5 6">
    <name type="scientific">Actinoplanes xinjiangensis</name>
    <dbReference type="NCBI Taxonomy" id="512350"/>
    <lineage>
        <taxon>Bacteria</taxon>
        <taxon>Bacillati</taxon>
        <taxon>Actinomycetota</taxon>
        <taxon>Actinomycetes</taxon>
        <taxon>Micromonosporales</taxon>
        <taxon>Micromonosporaceae</taxon>
        <taxon>Actinoplanes</taxon>
    </lineage>
</organism>
<dbReference type="AlphaFoldDB" id="A0A316F6G0"/>
<sequence length="208" mass="20935">MRNGIRIAIVSGHATLVRDLEQSIPEATGGRAAVAGAGDGSDVAGLLREPVPDLVLVDLMPPGGVAAIAAARAAAPKTRILALAGDGDPAAELEALRAGASGILPRGDEAVPPLLAALEGWAVVPTALLASLVDRPGRPPAQATTAQLDENDQRLLRLIASGSSTSEIAGVLHVSDRTVKRLTAALLRKMHVSSRTEAAAVAGSAGLV</sequence>
<feature type="modified residue" description="4-aspartylphosphate" evidence="2">
    <location>
        <position position="58"/>
    </location>
</feature>
<dbReference type="GO" id="GO:0000160">
    <property type="term" value="P:phosphorelay signal transduction system"/>
    <property type="evidence" value="ECO:0007669"/>
    <property type="project" value="InterPro"/>
</dbReference>
<dbReference type="InterPro" id="IPR011006">
    <property type="entry name" value="CheY-like_superfamily"/>
</dbReference>
<keyword evidence="6" id="KW-1185">Reference proteome</keyword>
<dbReference type="InterPro" id="IPR039420">
    <property type="entry name" value="WalR-like"/>
</dbReference>
<dbReference type="PANTHER" id="PTHR43214">
    <property type="entry name" value="TWO-COMPONENT RESPONSE REGULATOR"/>
    <property type="match status" value="1"/>
</dbReference>
<dbReference type="GO" id="GO:0003677">
    <property type="term" value="F:DNA binding"/>
    <property type="evidence" value="ECO:0007669"/>
    <property type="project" value="UniProtKB-KW"/>
</dbReference>
<dbReference type="PROSITE" id="PS50110">
    <property type="entry name" value="RESPONSE_REGULATORY"/>
    <property type="match status" value="1"/>
</dbReference>
<name>A0A316F6G0_9ACTN</name>
<dbReference type="EMBL" id="QGGR01000015">
    <property type="protein sequence ID" value="PWK41937.1"/>
    <property type="molecule type" value="Genomic_DNA"/>
</dbReference>
<accession>A0A316F6G0</accession>
<dbReference type="PANTHER" id="PTHR43214:SF43">
    <property type="entry name" value="TWO-COMPONENT RESPONSE REGULATOR"/>
    <property type="match status" value="1"/>
</dbReference>
<dbReference type="PROSITE" id="PS50043">
    <property type="entry name" value="HTH_LUXR_2"/>
    <property type="match status" value="1"/>
</dbReference>
<reference evidence="5 6" key="1">
    <citation type="submission" date="2018-05" db="EMBL/GenBank/DDBJ databases">
        <title>Genomic Encyclopedia of Archaeal and Bacterial Type Strains, Phase II (KMG-II): from individual species to whole genera.</title>
        <authorList>
            <person name="Goeker M."/>
        </authorList>
    </citation>
    <scope>NUCLEOTIDE SEQUENCE [LARGE SCALE GENOMIC DNA]</scope>
    <source>
        <strain evidence="5 6">DSM 45184</strain>
    </source>
</reference>
<dbReference type="SMART" id="SM00448">
    <property type="entry name" value="REC"/>
    <property type="match status" value="1"/>
</dbReference>
<dbReference type="Pfam" id="PF00196">
    <property type="entry name" value="GerE"/>
    <property type="match status" value="1"/>
</dbReference>
<gene>
    <name evidence="5" type="ORF">BC793_11521</name>
</gene>
<dbReference type="OrthoDB" id="3575486at2"/>
<protein>
    <submittedName>
        <fullName evidence="5">DNA-binding NarL/FixJ family response regulator</fullName>
    </submittedName>
</protein>
<keyword evidence="1 5" id="KW-0238">DNA-binding</keyword>
<dbReference type="SMART" id="SM00421">
    <property type="entry name" value="HTH_LUXR"/>
    <property type="match status" value="1"/>
</dbReference>
<dbReference type="GO" id="GO:0006355">
    <property type="term" value="P:regulation of DNA-templated transcription"/>
    <property type="evidence" value="ECO:0007669"/>
    <property type="project" value="InterPro"/>
</dbReference>
<dbReference type="SUPFAM" id="SSF52172">
    <property type="entry name" value="CheY-like"/>
    <property type="match status" value="1"/>
</dbReference>
<evidence type="ECO:0000313" key="6">
    <source>
        <dbReference type="Proteomes" id="UP000245697"/>
    </source>
</evidence>
<dbReference type="PRINTS" id="PR00038">
    <property type="entry name" value="HTHLUXR"/>
</dbReference>
<feature type="domain" description="Response regulatory" evidence="4">
    <location>
        <begin position="6"/>
        <end position="121"/>
    </location>
</feature>
<dbReference type="InterPro" id="IPR000792">
    <property type="entry name" value="Tscrpt_reg_LuxR_C"/>
</dbReference>
<dbReference type="Gene3D" id="3.40.50.2300">
    <property type="match status" value="1"/>
</dbReference>